<dbReference type="EMBL" id="JAGPNK010000006">
    <property type="protein sequence ID" value="KAH7320142.1"/>
    <property type="molecule type" value="Genomic_DNA"/>
</dbReference>
<comment type="caution">
    <text evidence="1">The sequence shown here is derived from an EMBL/GenBank/DDBJ whole genome shotgun (WGS) entry which is preliminary data.</text>
</comment>
<accession>A0A8K0ST44</accession>
<name>A0A8K0ST44_9HYPO</name>
<proteinExistence type="predicted"/>
<dbReference type="AlphaFoldDB" id="A0A8K0ST44"/>
<evidence type="ECO:0000313" key="2">
    <source>
        <dbReference type="Proteomes" id="UP000813444"/>
    </source>
</evidence>
<gene>
    <name evidence="1" type="ORF">B0I35DRAFT_229658</name>
</gene>
<protein>
    <submittedName>
        <fullName evidence="1">Uncharacterized protein</fullName>
    </submittedName>
</protein>
<evidence type="ECO:0000313" key="1">
    <source>
        <dbReference type="EMBL" id="KAH7320142.1"/>
    </source>
</evidence>
<keyword evidence="2" id="KW-1185">Reference proteome</keyword>
<organism evidence="1 2">
    <name type="scientific">Stachybotrys elegans</name>
    <dbReference type="NCBI Taxonomy" id="80388"/>
    <lineage>
        <taxon>Eukaryota</taxon>
        <taxon>Fungi</taxon>
        <taxon>Dikarya</taxon>
        <taxon>Ascomycota</taxon>
        <taxon>Pezizomycotina</taxon>
        <taxon>Sordariomycetes</taxon>
        <taxon>Hypocreomycetidae</taxon>
        <taxon>Hypocreales</taxon>
        <taxon>Stachybotryaceae</taxon>
        <taxon>Stachybotrys</taxon>
    </lineage>
</organism>
<sequence>MRALLFSSILRHTCLHKGTCLLEVGRGSRQLYANGRTLNEVLNNVQREKKNIFPFDAINKSLIHGPREMTLQSRAWSMCVISMYFPIINILVPSFHSTTRAGLPRTPSATVPSFNHPPH</sequence>
<reference evidence="1" key="1">
    <citation type="journal article" date="2021" name="Nat. Commun.">
        <title>Genetic determinants of endophytism in the Arabidopsis root mycobiome.</title>
        <authorList>
            <person name="Mesny F."/>
            <person name="Miyauchi S."/>
            <person name="Thiergart T."/>
            <person name="Pickel B."/>
            <person name="Atanasova L."/>
            <person name="Karlsson M."/>
            <person name="Huettel B."/>
            <person name="Barry K.W."/>
            <person name="Haridas S."/>
            <person name="Chen C."/>
            <person name="Bauer D."/>
            <person name="Andreopoulos W."/>
            <person name="Pangilinan J."/>
            <person name="LaButti K."/>
            <person name="Riley R."/>
            <person name="Lipzen A."/>
            <person name="Clum A."/>
            <person name="Drula E."/>
            <person name="Henrissat B."/>
            <person name="Kohler A."/>
            <person name="Grigoriev I.V."/>
            <person name="Martin F.M."/>
            <person name="Hacquard S."/>
        </authorList>
    </citation>
    <scope>NUCLEOTIDE SEQUENCE</scope>
    <source>
        <strain evidence="1">MPI-CAGE-CH-0235</strain>
    </source>
</reference>
<dbReference type="Proteomes" id="UP000813444">
    <property type="component" value="Unassembled WGS sequence"/>
</dbReference>